<dbReference type="Gramene" id="Bo7g101220.1">
    <property type="protein sequence ID" value="Bo7g101220.1"/>
    <property type="gene ID" value="Bo7g101220"/>
</dbReference>
<evidence type="ECO:0000313" key="2">
    <source>
        <dbReference type="Proteomes" id="UP000032141"/>
    </source>
</evidence>
<keyword evidence="2" id="KW-1185">Reference proteome</keyword>
<reference evidence="1" key="2">
    <citation type="submission" date="2015-03" db="UniProtKB">
        <authorList>
            <consortium name="EnsemblPlants"/>
        </authorList>
    </citation>
    <scope>IDENTIFICATION</scope>
</reference>
<dbReference type="STRING" id="109376.A0A0D3DE22"/>
<organism evidence="1 2">
    <name type="scientific">Brassica oleracea var. oleracea</name>
    <dbReference type="NCBI Taxonomy" id="109376"/>
    <lineage>
        <taxon>Eukaryota</taxon>
        <taxon>Viridiplantae</taxon>
        <taxon>Streptophyta</taxon>
        <taxon>Embryophyta</taxon>
        <taxon>Tracheophyta</taxon>
        <taxon>Spermatophyta</taxon>
        <taxon>Magnoliopsida</taxon>
        <taxon>eudicotyledons</taxon>
        <taxon>Gunneridae</taxon>
        <taxon>Pentapetalae</taxon>
        <taxon>rosids</taxon>
        <taxon>malvids</taxon>
        <taxon>Brassicales</taxon>
        <taxon>Brassicaceae</taxon>
        <taxon>Brassiceae</taxon>
        <taxon>Brassica</taxon>
    </lineage>
</organism>
<sequence length="144" mass="16308">MAKTRLLEKGGKARLLLARCHGMRGCFVGYALNAKISLSLSLSLSLSAKGDFDVSSGGSRRRHLLRWLASATSPPVALFGDLSLEDEEKQSRGVHWWNNTSTKRRTSGQNEDDVLKAVHEIFFNDYKLKFSMEHAWRELRNDQK</sequence>
<name>A0A0D3DE22_BRAOL</name>
<evidence type="ECO:0000313" key="1">
    <source>
        <dbReference type="EnsemblPlants" id="Bo7g101220.1"/>
    </source>
</evidence>
<protein>
    <submittedName>
        <fullName evidence="1">Uncharacterized protein</fullName>
    </submittedName>
</protein>
<proteinExistence type="predicted"/>
<dbReference type="EnsemblPlants" id="Bo7g101220.1">
    <property type="protein sequence ID" value="Bo7g101220.1"/>
    <property type="gene ID" value="Bo7g101220"/>
</dbReference>
<reference evidence="1 2" key="1">
    <citation type="journal article" date="2014" name="Genome Biol.">
        <title>Transcriptome and methylome profiling reveals relics of genome dominance in the mesopolyploid Brassica oleracea.</title>
        <authorList>
            <person name="Parkin I.A."/>
            <person name="Koh C."/>
            <person name="Tang H."/>
            <person name="Robinson S.J."/>
            <person name="Kagale S."/>
            <person name="Clarke W.E."/>
            <person name="Town C.D."/>
            <person name="Nixon J."/>
            <person name="Krishnakumar V."/>
            <person name="Bidwell S.L."/>
            <person name="Denoeud F."/>
            <person name="Belcram H."/>
            <person name="Links M.G."/>
            <person name="Just J."/>
            <person name="Clarke C."/>
            <person name="Bender T."/>
            <person name="Huebert T."/>
            <person name="Mason A.S."/>
            <person name="Pires J.C."/>
            <person name="Barker G."/>
            <person name="Moore J."/>
            <person name="Walley P.G."/>
            <person name="Manoli S."/>
            <person name="Batley J."/>
            <person name="Edwards D."/>
            <person name="Nelson M.N."/>
            <person name="Wang X."/>
            <person name="Paterson A.H."/>
            <person name="King G."/>
            <person name="Bancroft I."/>
            <person name="Chalhoub B."/>
            <person name="Sharpe A.G."/>
        </authorList>
    </citation>
    <scope>NUCLEOTIDE SEQUENCE</scope>
    <source>
        <strain evidence="1 2">cv. TO1000</strain>
    </source>
</reference>
<dbReference type="AlphaFoldDB" id="A0A0D3DE22"/>
<dbReference type="HOGENOM" id="CLU_1799136_0_0_1"/>
<accession>A0A0D3DE22</accession>
<dbReference type="Proteomes" id="UP000032141">
    <property type="component" value="Chromosome C7"/>
</dbReference>